<comment type="caution">
    <text evidence="2">The sequence shown here is derived from an EMBL/GenBank/DDBJ whole genome shotgun (WGS) entry which is preliminary data.</text>
</comment>
<feature type="coiled-coil region" evidence="1">
    <location>
        <begin position="142"/>
        <end position="169"/>
    </location>
</feature>
<keyword evidence="1" id="KW-0175">Coiled coil</keyword>
<dbReference type="OrthoDB" id="4161548at2759"/>
<evidence type="ECO:0000256" key="1">
    <source>
        <dbReference type="SAM" id="Coils"/>
    </source>
</evidence>
<gene>
    <name evidence="2" type="ORF">A1O5_12684</name>
</gene>
<dbReference type="EMBL" id="AMGX01000036">
    <property type="protein sequence ID" value="EXJ56228.1"/>
    <property type="molecule type" value="Genomic_DNA"/>
</dbReference>
<organism evidence="2 3">
    <name type="scientific">Cladophialophora psammophila CBS 110553</name>
    <dbReference type="NCBI Taxonomy" id="1182543"/>
    <lineage>
        <taxon>Eukaryota</taxon>
        <taxon>Fungi</taxon>
        <taxon>Dikarya</taxon>
        <taxon>Ascomycota</taxon>
        <taxon>Pezizomycotina</taxon>
        <taxon>Eurotiomycetes</taxon>
        <taxon>Chaetothyriomycetidae</taxon>
        <taxon>Chaetothyriales</taxon>
        <taxon>Herpotrichiellaceae</taxon>
        <taxon>Cladophialophora</taxon>
    </lineage>
</organism>
<keyword evidence="3" id="KW-1185">Reference proteome</keyword>
<dbReference type="GeneID" id="19197370"/>
<evidence type="ECO:0000313" key="3">
    <source>
        <dbReference type="Proteomes" id="UP000019471"/>
    </source>
</evidence>
<protein>
    <submittedName>
        <fullName evidence="2">Uncharacterized protein</fullName>
    </submittedName>
</protein>
<evidence type="ECO:0000313" key="2">
    <source>
        <dbReference type="EMBL" id="EXJ56228.1"/>
    </source>
</evidence>
<accession>W9VL35</accession>
<dbReference type="HOGENOM" id="CLU_089032_1_1_1"/>
<dbReference type="Proteomes" id="UP000019471">
    <property type="component" value="Unassembled WGS sequence"/>
</dbReference>
<sequence length="205" mass="23420">MAKVRLSNLERRRLREECRELLSKHIGIKVHPSQVRLMPKSSDPYRWKIMPEKEEALSGLFSKNISDHSIRAYRELCEGVDKTFEAVSSTPPPTNALDSVVSLQGPEESFSAKIEHLENESARLFHELCQWRDKATAESKGRQLAEEEANRLYDTNQQLQDRIRDYSDRANYLTGRVMKCFEGLDKVLPVLEELKSGLTLGVSSG</sequence>
<dbReference type="STRING" id="1182543.W9VL35"/>
<proteinExistence type="predicted"/>
<reference evidence="2 3" key="1">
    <citation type="submission" date="2013-03" db="EMBL/GenBank/DDBJ databases">
        <title>The Genome Sequence of Cladophialophora psammophila CBS 110553.</title>
        <authorList>
            <consortium name="The Broad Institute Genomics Platform"/>
            <person name="Cuomo C."/>
            <person name="de Hoog S."/>
            <person name="Gorbushina A."/>
            <person name="Walker B."/>
            <person name="Young S.K."/>
            <person name="Zeng Q."/>
            <person name="Gargeya S."/>
            <person name="Fitzgerald M."/>
            <person name="Haas B."/>
            <person name="Abouelleil A."/>
            <person name="Allen A.W."/>
            <person name="Alvarado L."/>
            <person name="Arachchi H.M."/>
            <person name="Berlin A.M."/>
            <person name="Chapman S.B."/>
            <person name="Gainer-Dewar J."/>
            <person name="Goldberg J."/>
            <person name="Griggs A."/>
            <person name="Gujja S."/>
            <person name="Hansen M."/>
            <person name="Howarth C."/>
            <person name="Imamovic A."/>
            <person name="Ireland A."/>
            <person name="Larimer J."/>
            <person name="McCowan C."/>
            <person name="Murphy C."/>
            <person name="Pearson M."/>
            <person name="Poon T.W."/>
            <person name="Priest M."/>
            <person name="Roberts A."/>
            <person name="Saif S."/>
            <person name="Shea T."/>
            <person name="Sisk P."/>
            <person name="Sykes S."/>
            <person name="Wortman J."/>
            <person name="Nusbaum C."/>
            <person name="Birren B."/>
        </authorList>
    </citation>
    <scope>NUCLEOTIDE SEQUENCE [LARGE SCALE GENOMIC DNA]</scope>
    <source>
        <strain evidence="2 3">CBS 110553</strain>
    </source>
</reference>
<dbReference type="eggNOG" id="ENOG502SRF5">
    <property type="taxonomic scope" value="Eukaryota"/>
</dbReference>
<dbReference type="AlphaFoldDB" id="W9VL35"/>
<dbReference type="RefSeq" id="XP_007751443.1">
    <property type="nucleotide sequence ID" value="XM_007753253.1"/>
</dbReference>
<name>W9VL35_9EURO</name>